<proteinExistence type="predicted"/>
<name>A0A1M6V643_9BACT</name>
<sequence length="101" mass="11196">MDSSLFSTSLGRLRVVGFLEGWSFLILLLVAMPLKYLAGEPLAVRYVGMAHGVLFVAYVLLVLQNALEHSWGVRKTALALIASFVPLGTFWADKRLFRDPS</sequence>
<feature type="domain" description="DUF3817" evidence="7">
    <location>
        <begin position="11"/>
        <end position="96"/>
    </location>
</feature>
<keyword evidence="3 6" id="KW-0812">Transmembrane</keyword>
<feature type="transmembrane region" description="Helical" evidence="6">
    <location>
        <begin position="75"/>
        <end position="92"/>
    </location>
</feature>
<evidence type="ECO:0000256" key="1">
    <source>
        <dbReference type="ARBA" id="ARBA00004651"/>
    </source>
</evidence>
<dbReference type="OrthoDB" id="1121311at2"/>
<evidence type="ECO:0000313" key="8">
    <source>
        <dbReference type="EMBL" id="SHK76796.1"/>
    </source>
</evidence>
<keyword evidence="2" id="KW-1003">Cell membrane</keyword>
<keyword evidence="5 6" id="KW-0472">Membrane</keyword>
<reference evidence="9" key="1">
    <citation type="submission" date="2016-11" db="EMBL/GenBank/DDBJ databases">
        <authorList>
            <person name="Varghese N."/>
            <person name="Submissions S."/>
        </authorList>
    </citation>
    <scope>NUCLEOTIDE SEQUENCE [LARGE SCALE GENOMIC DNA]</scope>
    <source>
        <strain evidence="9">DSM 18569</strain>
    </source>
</reference>
<comment type="subcellular location">
    <subcellularLocation>
        <location evidence="1">Cell membrane</location>
        <topology evidence="1">Multi-pass membrane protein</topology>
    </subcellularLocation>
</comment>
<accession>A0A1M6V643</accession>
<evidence type="ECO:0000313" key="9">
    <source>
        <dbReference type="Proteomes" id="UP000183947"/>
    </source>
</evidence>
<keyword evidence="4 6" id="KW-1133">Transmembrane helix</keyword>
<protein>
    <submittedName>
        <fullName evidence="8">Integral membrane protein</fullName>
    </submittedName>
</protein>
<organism evidence="8 9">
    <name type="scientific">Hymenobacter psychrotolerans DSM 18569</name>
    <dbReference type="NCBI Taxonomy" id="1121959"/>
    <lineage>
        <taxon>Bacteria</taxon>
        <taxon>Pseudomonadati</taxon>
        <taxon>Bacteroidota</taxon>
        <taxon>Cytophagia</taxon>
        <taxon>Cytophagales</taxon>
        <taxon>Hymenobacteraceae</taxon>
        <taxon>Hymenobacter</taxon>
    </lineage>
</organism>
<evidence type="ECO:0000256" key="6">
    <source>
        <dbReference type="SAM" id="Phobius"/>
    </source>
</evidence>
<dbReference type="PANTHER" id="PTHR40077">
    <property type="entry name" value="MEMBRANE PROTEIN-RELATED"/>
    <property type="match status" value="1"/>
</dbReference>
<dbReference type="PANTHER" id="PTHR40077:SF1">
    <property type="entry name" value="MEMBRANE PROTEIN"/>
    <property type="match status" value="1"/>
</dbReference>
<dbReference type="NCBIfam" id="TIGR03954">
    <property type="entry name" value="integ_memb_HG"/>
    <property type="match status" value="1"/>
</dbReference>
<evidence type="ECO:0000256" key="3">
    <source>
        <dbReference type="ARBA" id="ARBA00022692"/>
    </source>
</evidence>
<dbReference type="GO" id="GO:0005886">
    <property type="term" value="C:plasma membrane"/>
    <property type="evidence" value="ECO:0007669"/>
    <property type="project" value="UniProtKB-SubCell"/>
</dbReference>
<dbReference type="STRING" id="1121959.SAMN02746009_01510"/>
<dbReference type="AlphaFoldDB" id="A0A1M6V643"/>
<dbReference type="RefSeq" id="WP_073282672.1">
    <property type="nucleotide sequence ID" value="NZ_FRAS01000006.1"/>
</dbReference>
<feature type="transmembrane region" description="Helical" evidence="6">
    <location>
        <begin position="43"/>
        <end position="63"/>
    </location>
</feature>
<gene>
    <name evidence="8" type="ORF">SAMN02746009_01510</name>
</gene>
<dbReference type="InterPro" id="IPR023845">
    <property type="entry name" value="DUF3817_TM"/>
</dbReference>
<dbReference type="EMBL" id="FRAS01000006">
    <property type="protein sequence ID" value="SHK76796.1"/>
    <property type="molecule type" value="Genomic_DNA"/>
</dbReference>
<evidence type="ECO:0000256" key="2">
    <source>
        <dbReference type="ARBA" id="ARBA00022475"/>
    </source>
</evidence>
<evidence type="ECO:0000256" key="4">
    <source>
        <dbReference type="ARBA" id="ARBA00022989"/>
    </source>
</evidence>
<dbReference type="Proteomes" id="UP000183947">
    <property type="component" value="Unassembled WGS sequence"/>
</dbReference>
<dbReference type="Pfam" id="PF12823">
    <property type="entry name" value="DUF3817"/>
    <property type="match status" value="1"/>
</dbReference>
<keyword evidence="9" id="KW-1185">Reference proteome</keyword>
<evidence type="ECO:0000256" key="5">
    <source>
        <dbReference type="ARBA" id="ARBA00023136"/>
    </source>
</evidence>
<feature type="transmembrane region" description="Helical" evidence="6">
    <location>
        <begin position="12"/>
        <end position="31"/>
    </location>
</feature>
<evidence type="ECO:0000259" key="7">
    <source>
        <dbReference type="Pfam" id="PF12823"/>
    </source>
</evidence>